<keyword evidence="2" id="KW-1185">Reference proteome</keyword>
<proteinExistence type="predicted"/>
<name>A0AAE8XY72_9CAUD</name>
<dbReference type="SUPFAM" id="SSF57783">
    <property type="entry name" value="Zinc beta-ribbon"/>
    <property type="match status" value="1"/>
</dbReference>
<gene>
    <name evidence="1" type="ORF">HRTV-25_gp59</name>
</gene>
<reference evidence="1" key="1">
    <citation type="submission" date="2021-05" db="EMBL/GenBank/DDBJ databases">
        <title>Diversity, taxonomy and evolution of archaeal viruses of the class Caudoviricetes.</title>
        <authorList>
            <person name="Liu Y."/>
            <person name="Demina T.A."/>
            <person name="Roux S."/>
            <person name="Aiewsakun P."/>
            <person name="Kazlauskas D."/>
            <person name="Simmonds P."/>
            <person name="Prangishvili D."/>
            <person name="Oksanen H.M."/>
            <person name="Krupovic M."/>
        </authorList>
    </citation>
    <scope>NUCLEOTIDE SEQUENCE</scope>
    <source>
        <strain evidence="1">HRTV-25/14</strain>
    </source>
</reference>
<dbReference type="Gene3D" id="2.20.25.10">
    <property type="match status" value="1"/>
</dbReference>
<accession>A0AAE8XY72</accession>
<evidence type="ECO:0000313" key="1">
    <source>
        <dbReference type="EMBL" id="UBF22640.1"/>
    </source>
</evidence>
<dbReference type="EMBL" id="MZ334521">
    <property type="protein sequence ID" value="UBF22640.1"/>
    <property type="molecule type" value="Genomic_DNA"/>
</dbReference>
<sequence length="155" mass="16607">MPTAEKTRADNSRVVEVLSEAVSVTLPADEESVPEPIYPEKVDRLGFPLAELQQVMWETYPGVYGSSTLLKKVEHTTSTCDECGGEGWVDDHGDTICDDCGMVLNRTPMMVADNDSAGHTGGPTAGSANYVFFDDGSGKQAMNQNTFAGAEPDVQ</sequence>
<evidence type="ECO:0000313" key="2">
    <source>
        <dbReference type="Proteomes" id="UP000827232"/>
    </source>
</evidence>
<organism evidence="1 2">
    <name type="scientific">Halorubrum tailed virus 25</name>
    <dbReference type="NCBI Taxonomy" id="2878006"/>
    <lineage>
        <taxon>Viruses</taxon>
        <taxon>Duplodnaviria</taxon>
        <taxon>Heunggongvirae</taxon>
        <taxon>Uroviricota</taxon>
        <taxon>Caudoviricetes</taxon>
        <taxon>Thumleimavirales</taxon>
        <taxon>Hafunaviridae</taxon>
        <taxon>Laminvirus</taxon>
        <taxon>Laminvirus thailandense</taxon>
        <taxon>Laminvirus HRTV25</taxon>
    </lineage>
</organism>
<dbReference type="Proteomes" id="UP000827232">
    <property type="component" value="Segment"/>
</dbReference>
<protein>
    <submittedName>
        <fullName evidence="1">Zn finger</fullName>
    </submittedName>
</protein>